<name>A0A4V6MVT4_9APHY</name>
<organism evidence="1">
    <name type="scientific">Dichomitus squalens</name>
    <dbReference type="NCBI Taxonomy" id="114155"/>
    <lineage>
        <taxon>Eukaryota</taxon>
        <taxon>Fungi</taxon>
        <taxon>Dikarya</taxon>
        <taxon>Basidiomycota</taxon>
        <taxon>Agaricomycotina</taxon>
        <taxon>Agaricomycetes</taxon>
        <taxon>Polyporales</taxon>
        <taxon>Polyporaceae</taxon>
        <taxon>Dichomitus</taxon>
    </lineage>
</organism>
<proteinExistence type="predicted"/>
<dbReference type="EMBL" id="ML143492">
    <property type="protein sequence ID" value="TBU23903.1"/>
    <property type="molecule type" value="Genomic_DNA"/>
</dbReference>
<reference evidence="1" key="1">
    <citation type="submission" date="2019-01" db="EMBL/GenBank/DDBJ databases">
        <title>Draft genome sequences of three monokaryotic isolates of the white-rot basidiomycete fungus Dichomitus squalens.</title>
        <authorList>
            <consortium name="DOE Joint Genome Institute"/>
            <person name="Lopez S.C."/>
            <person name="Andreopoulos B."/>
            <person name="Pangilinan J."/>
            <person name="Lipzen A."/>
            <person name="Riley R."/>
            <person name="Ahrendt S."/>
            <person name="Ng V."/>
            <person name="Barry K."/>
            <person name="Daum C."/>
            <person name="Grigoriev I.V."/>
            <person name="Hilden K.S."/>
            <person name="Makela M.R."/>
            <person name="de Vries R.P."/>
        </authorList>
    </citation>
    <scope>NUCLEOTIDE SEQUENCE [LARGE SCALE GENOMIC DNA]</scope>
    <source>
        <strain evidence="1">OM18370.1</strain>
    </source>
</reference>
<dbReference type="Proteomes" id="UP000292957">
    <property type="component" value="Unassembled WGS sequence"/>
</dbReference>
<sequence>MATMRRTRGRGWSFWKSVIRGLGRAGKEQGSKGHFQDALCPRLVRHAAASQRSRMPIICIREGHAKSLPAENRRSRRTCYCPRSWDSMHRRGWDLAVRLRGAHDRDVNICGRSFDHRSRKPKVQIPVARTPLPRSCHNLPFATSISTRRSSSQPPAVPQAP</sequence>
<gene>
    <name evidence="1" type="ORF">BD311DRAFT_48098</name>
</gene>
<accession>A0A4V6MVT4</accession>
<protein>
    <submittedName>
        <fullName evidence="1">Uncharacterized protein</fullName>
    </submittedName>
</protein>
<evidence type="ECO:0000313" key="1">
    <source>
        <dbReference type="EMBL" id="TBU23903.1"/>
    </source>
</evidence>
<dbReference type="AlphaFoldDB" id="A0A4V6MVT4"/>